<feature type="region of interest" description="Disordered" evidence="1">
    <location>
        <begin position="1"/>
        <end position="36"/>
    </location>
</feature>
<evidence type="ECO:0000313" key="3">
    <source>
        <dbReference type="EMBL" id="QHU21268.1"/>
    </source>
</evidence>
<feature type="transmembrane region" description="Helical" evidence="2">
    <location>
        <begin position="87"/>
        <end position="108"/>
    </location>
</feature>
<feature type="compositionally biased region" description="Acidic residues" evidence="1">
    <location>
        <begin position="16"/>
        <end position="36"/>
    </location>
</feature>
<sequence length="156" mass="18028">MNKRRKVSLSKKIEESETEIETEEETETIPTSSEEEEVIEQNMENITEQPKTSSFIIRTTSSTMYFIYDATKIYILWVVMHYGASQIYAPVCSPYSLWGFIVTPILAVTPQCKALRWIINTGGNTMETMWFILGAWFCTKIIPYASSSFTNKNHKR</sequence>
<keyword evidence="2" id="KW-0812">Transmembrane</keyword>
<evidence type="ECO:0000256" key="1">
    <source>
        <dbReference type="SAM" id="MobiDB-lite"/>
    </source>
</evidence>
<proteinExistence type="predicted"/>
<reference evidence="3" key="1">
    <citation type="journal article" date="2020" name="Nature">
        <title>Giant virus diversity and host interactions through global metagenomics.</title>
        <authorList>
            <person name="Schulz F."/>
            <person name="Roux S."/>
            <person name="Paez-Espino D."/>
            <person name="Jungbluth S."/>
            <person name="Walsh D.A."/>
            <person name="Denef V.J."/>
            <person name="McMahon K.D."/>
            <person name="Konstantinidis K.T."/>
            <person name="Eloe-Fadrosh E.A."/>
            <person name="Kyrpides N.C."/>
            <person name="Woyke T."/>
        </authorList>
    </citation>
    <scope>NUCLEOTIDE SEQUENCE</scope>
    <source>
        <strain evidence="3">GVMAG-S-3300013094-109</strain>
    </source>
</reference>
<evidence type="ECO:0008006" key="4">
    <source>
        <dbReference type="Google" id="ProtNLM"/>
    </source>
</evidence>
<organism evidence="3">
    <name type="scientific">viral metagenome</name>
    <dbReference type="NCBI Taxonomy" id="1070528"/>
    <lineage>
        <taxon>unclassified sequences</taxon>
        <taxon>metagenomes</taxon>
        <taxon>organismal metagenomes</taxon>
    </lineage>
</organism>
<evidence type="ECO:0000256" key="2">
    <source>
        <dbReference type="SAM" id="Phobius"/>
    </source>
</evidence>
<keyword evidence="2" id="KW-0472">Membrane</keyword>
<name>A0A6C0KY56_9ZZZZ</name>
<dbReference type="AlphaFoldDB" id="A0A6C0KY56"/>
<keyword evidence="2" id="KW-1133">Transmembrane helix</keyword>
<accession>A0A6C0KY56</accession>
<dbReference type="EMBL" id="MN740989">
    <property type="protein sequence ID" value="QHU21268.1"/>
    <property type="molecule type" value="Genomic_DNA"/>
</dbReference>
<protein>
    <recommendedName>
        <fullName evidence="4">Transmembrane protein</fullName>
    </recommendedName>
</protein>
<feature type="transmembrane region" description="Helical" evidence="2">
    <location>
        <begin position="128"/>
        <end position="146"/>
    </location>
</feature>